<evidence type="ECO:0000256" key="8">
    <source>
        <dbReference type="ARBA" id="ARBA00040914"/>
    </source>
</evidence>
<dbReference type="PANTHER" id="PTHR23513">
    <property type="entry name" value="INTEGRAL MEMBRANE EFFLUX PROTEIN-RELATED"/>
    <property type="match status" value="1"/>
</dbReference>
<dbReference type="Pfam" id="PF07690">
    <property type="entry name" value="MFS_1"/>
    <property type="match status" value="1"/>
</dbReference>
<feature type="transmembrane region" description="Helical" evidence="9">
    <location>
        <begin position="39"/>
        <end position="61"/>
    </location>
</feature>
<keyword evidence="3" id="KW-1003">Cell membrane</keyword>
<feature type="transmembrane region" description="Helical" evidence="9">
    <location>
        <begin position="67"/>
        <end position="95"/>
    </location>
</feature>
<evidence type="ECO:0000256" key="5">
    <source>
        <dbReference type="ARBA" id="ARBA00022989"/>
    </source>
</evidence>
<feature type="transmembrane region" description="Helical" evidence="9">
    <location>
        <begin position="220"/>
        <end position="244"/>
    </location>
</feature>
<proteinExistence type="inferred from homology"/>
<dbReference type="PANTHER" id="PTHR23513:SF9">
    <property type="entry name" value="ENTEROBACTIN EXPORTER ENTS"/>
    <property type="match status" value="1"/>
</dbReference>
<feature type="non-terminal residue" evidence="11">
    <location>
        <position position="272"/>
    </location>
</feature>
<feature type="domain" description="Major facilitator superfamily (MFS) profile" evidence="10">
    <location>
        <begin position="1"/>
        <end position="159"/>
    </location>
</feature>
<comment type="similarity">
    <text evidence="7">Belongs to the major facilitator superfamily. Drug:H(+) antiporter-3 (DHA3) (TC 2.A.1.21) family.</text>
</comment>
<name>X1M7X5_9ZZZZ</name>
<evidence type="ECO:0000313" key="11">
    <source>
        <dbReference type="EMBL" id="GAI27408.1"/>
    </source>
</evidence>
<accession>X1M7X5</accession>
<feature type="transmembrane region" description="Helical" evidence="9">
    <location>
        <begin position="187"/>
        <end position="208"/>
    </location>
</feature>
<evidence type="ECO:0000256" key="3">
    <source>
        <dbReference type="ARBA" id="ARBA00022475"/>
    </source>
</evidence>
<feature type="transmembrane region" description="Helical" evidence="9">
    <location>
        <begin position="116"/>
        <end position="149"/>
    </location>
</feature>
<evidence type="ECO:0000256" key="9">
    <source>
        <dbReference type="SAM" id="Phobius"/>
    </source>
</evidence>
<dbReference type="InterPro" id="IPR036259">
    <property type="entry name" value="MFS_trans_sf"/>
</dbReference>
<reference evidence="11" key="1">
    <citation type="journal article" date="2014" name="Front. Microbiol.">
        <title>High frequency of phylogenetically diverse reductive dehalogenase-homologous genes in deep subseafloor sedimentary metagenomes.</title>
        <authorList>
            <person name="Kawai M."/>
            <person name="Futagami T."/>
            <person name="Toyoda A."/>
            <person name="Takaki Y."/>
            <person name="Nishi S."/>
            <person name="Hori S."/>
            <person name="Arai W."/>
            <person name="Tsubouchi T."/>
            <person name="Morono Y."/>
            <person name="Uchiyama I."/>
            <person name="Ito T."/>
            <person name="Fujiyama A."/>
            <person name="Inagaki F."/>
            <person name="Takami H."/>
        </authorList>
    </citation>
    <scope>NUCLEOTIDE SEQUENCE</scope>
    <source>
        <strain evidence="11">Expedition CK06-06</strain>
    </source>
</reference>
<feature type="transmembrane region" description="Helical" evidence="9">
    <location>
        <begin position="250"/>
        <end position="270"/>
    </location>
</feature>
<keyword evidence="4 9" id="KW-0812">Transmembrane</keyword>
<evidence type="ECO:0000256" key="1">
    <source>
        <dbReference type="ARBA" id="ARBA00004651"/>
    </source>
</evidence>
<dbReference type="GO" id="GO:0005886">
    <property type="term" value="C:plasma membrane"/>
    <property type="evidence" value="ECO:0007669"/>
    <property type="project" value="UniProtKB-SubCell"/>
</dbReference>
<keyword evidence="2" id="KW-0813">Transport</keyword>
<dbReference type="PROSITE" id="PS50850">
    <property type="entry name" value="MFS"/>
    <property type="match status" value="1"/>
</dbReference>
<evidence type="ECO:0000256" key="4">
    <source>
        <dbReference type="ARBA" id="ARBA00022692"/>
    </source>
</evidence>
<dbReference type="GO" id="GO:0022857">
    <property type="term" value="F:transmembrane transporter activity"/>
    <property type="evidence" value="ECO:0007669"/>
    <property type="project" value="InterPro"/>
</dbReference>
<dbReference type="Gene3D" id="1.20.1250.20">
    <property type="entry name" value="MFS general substrate transporter like domains"/>
    <property type="match status" value="1"/>
</dbReference>
<feature type="non-terminal residue" evidence="11">
    <location>
        <position position="1"/>
    </location>
</feature>
<comment type="subcellular location">
    <subcellularLocation>
        <location evidence="1">Cell membrane</location>
        <topology evidence="1">Multi-pass membrane protein</topology>
    </subcellularLocation>
</comment>
<dbReference type="CDD" id="cd06173">
    <property type="entry name" value="MFS_MefA_like"/>
    <property type="match status" value="1"/>
</dbReference>
<feature type="transmembrane region" description="Helical" evidence="9">
    <location>
        <begin position="6"/>
        <end position="32"/>
    </location>
</feature>
<dbReference type="SUPFAM" id="SSF103473">
    <property type="entry name" value="MFS general substrate transporter"/>
    <property type="match status" value="1"/>
</dbReference>
<dbReference type="AlphaFoldDB" id="X1M7X5"/>
<gene>
    <name evidence="11" type="ORF">S06H3_36001</name>
</gene>
<keyword evidence="6 9" id="KW-0472">Membrane</keyword>
<keyword evidence="5 9" id="KW-1133">Transmembrane helix</keyword>
<sequence>REKTGVATTLALVGFSYVLPYILASPFAGALVDRWDRKLVMMLSDIASGISTLAVLLLFLSGRLEVWHLYITSAFSGAFQAFQFPAFSAAVTLMLDKEQYARANGMLSLARSASGIFAPVAAGILLPIIGIGGIMSFDVLSFVVAVGALAVIHVPSPPDSTPAKERPSLLEDSVFGFRYIKERPSLLGLQSIFFIINFVASISFALLAPMILSRTGNDSIVLGSVQSAFGIGGVVGGLLMSAWGGPKKKVYGLLLGLVSSSLLGNVLMGLGR</sequence>
<dbReference type="InterPro" id="IPR011701">
    <property type="entry name" value="MFS"/>
</dbReference>
<organism evidence="11">
    <name type="scientific">marine sediment metagenome</name>
    <dbReference type="NCBI Taxonomy" id="412755"/>
    <lineage>
        <taxon>unclassified sequences</taxon>
        <taxon>metagenomes</taxon>
        <taxon>ecological metagenomes</taxon>
    </lineage>
</organism>
<evidence type="ECO:0000256" key="6">
    <source>
        <dbReference type="ARBA" id="ARBA00023136"/>
    </source>
</evidence>
<protein>
    <recommendedName>
        <fullName evidence="8">Multidrug efflux pump Tap</fullName>
    </recommendedName>
</protein>
<comment type="caution">
    <text evidence="11">The sequence shown here is derived from an EMBL/GenBank/DDBJ whole genome shotgun (WGS) entry which is preliminary data.</text>
</comment>
<dbReference type="InterPro" id="IPR020846">
    <property type="entry name" value="MFS_dom"/>
</dbReference>
<evidence type="ECO:0000256" key="7">
    <source>
        <dbReference type="ARBA" id="ARBA00038075"/>
    </source>
</evidence>
<dbReference type="EMBL" id="BARV01021767">
    <property type="protein sequence ID" value="GAI27408.1"/>
    <property type="molecule type" value="Genomic_DNA"/>
</dbReference>
<evidence type="ECO:0000259" key="10">
    <source>
        <dbReference type="PROSITE" id="PS50850"/>
    </source>
</evidence>
<evidence type="ECO:0000256" key="2">
    <source>
        <dbReference type="ARBA" id="ARBA00022448"/>
    </source>
</evidence>